<dbReference type="InterPro" id="IPR052536">
    <property type="entry name" value="ABC-4_Integral_Memb_Prot"/>
</dbReference>
<feature type="transmembrane region" description="Helical" evidence="1">
    <location>
        <begin position="475"/>
        <end position="501"/>
    </location>
</feature>
<feature type="transmembrane region" description="Helical" evidence="1">
    <location>
        <begin position="439"/>
        <end position="463"/>
    </location>
</feature>
<evidence type="ECO:0000256" key="1">
    <source>
        <dbReference type="SAM" id="Phobius"/>
    </source>
</evidence>
<dbReference type="AlphaFoldDB" id="A0A9D3AIW8"/>
<dbReference type="PANTHER" id="PTHR46795">
    <property type="entry name" value="ABC TRANSPORTER PERMEASE-RELATED-RELATED"/>
    <property type="match status" value="1"/>
</dbReference>
<keyword evidence="1" id="KW-0812">Transmembrane</keyword>
<proteinExistence type="predicted"/>
<reference evidence="2" key="1">
    <citation type="journal article" date="2021" name="PeerJ">
        <title>Extensive microbial diversity within the chicken gut microbiome revealed by metagenomics and culture.</title>
        <authorList>
            <person name="Gilroy R."/>
            <person name="Ravi A."/>
            <person name="Getino M."/>
            <person name="Pursley I."/>
            <person name="Horton D.L."/>
            <person name="Alikhan N.F."/>
            <person name="Baker D."/>
            <person name="Gharbi K."/>
            <person name="Hall N."/>
            <person name="Watson M."/>
            <person name="Adriaenssens E.M."/>
            <person name="Foster-Nyarko E."/>
            <person name="Jarju S."/>
            <person name="Secka A."/>
            <person name="Antonio M."/>
            <person name="Oren A."/>
            <person name="Chaudhuri R.R."/>
            <person name="La Ragione R."/>
            <person name="Hildebrand F."/>
            <person name="Pallen M.J."/>
        </authorList>
    </citation>
    <scope>NUCLEOTIDE SEQUENCE</scope>
    <source>
        <strain evidence="2">USAMLcec4-12693</strain>
    </source>
</reference>
<feature type="transmembrane region" description="Helical" evidence="1">
    <location>
        <begin position="107"/>
        <end position="129"/>
    </location>
</feature>
<gene>
    <name evidence="2" type="ORF">K8V39_05385</name>
</gene>
<keyword evidence="1" id="KW-0472">Membrane</keyword>
<protein>
    <submittedName>
        <fullName evidence="2">ABC transporter permease</fullName>
    </submittedName>
</protein>
<name>A0A9D3AIW8_9FIRM</name>
<evidence type="ECO:0000313" key="2">
    <source>
        <dbReference type="EMBL" id="HJH49680.1"/>
    </source>
</evidence>
<comment type="caution">
    <text evidence="2">The sequence shown here is derived from an EMBL/GenBank/DDBJ whole genome shotgun (WGS) entry which is preliminary data.</text>
</comment>
<feature type="transmembrane region" description="Helical" evidence="1">
    <location>
        <begin position="379"/>
        <end position="405"/>
    </location>
</feature>
<feature type="transmembrane region" description="Helical" evidence="1">
    <location>
        <begin position="53"/>
        <end position="79"/>
    </location>
</feature>
<dbReference type="PANTHER" id="PTHR46795:SF3">
    <property type="entry name" value="ABC TRANSPORTER PERMEASE"/>
    <property type="match status" value="1"/>
</dbReference>
<sequence>MNIRDLMDEQHRGEEIREGKVGIRKLLLPVSILVLAALEVALCMGLIRDGVSIMGFLAGLVVFIYLFYAGVSAWVVSYVRKKGSRIYRRGNLFLLRQFASKVRTMQFTMGTLTALFTVAILGCTVALMFQDYQDQILQSKFPFDVQVYGADPADEFADEFEVLNKETTVKDSYIYRIYENGTDPVNVWLYSHLQVFGTIYQKPDGTADVEKIREEADGSYCRYDTYMGLSDYNRLRHMLGYQEVSLRDGEYLLHIKERVLRETKDFTDEIRILGEKGVLSCAGIRTEPFSQDGHNGGDYVIVVPDAEISAMTPYYSELAVDIKGKAPADLERQLDALGEEQDFGGPPQREGNSCYGSDTIVSYAAVNLVRDNLIPEVRYLLLCIIFPAFYIGLVFLCVALAVLSVQQLSDAAKYRFRYQVLHQLGMGRKETDHLIFRQLLWYYLCPAVFAAAISSMICAFISRKFIFYTGVHTPLFQYFGGSCLLFIGIYTVYFLITYISFKRTVREENKR</sequence>
<evidence type="ECO:0000313" key="3">
    <source>
        <dbReference type="Proteomes" id="UP000813420"/>
    </source>
</evidence>
<organism evidence="2 3">
    <name type="scientific">Merdimonas faecis</name>
    <dbReference type="NCBI Taxonomy" id="1653435"/>
    <lineage>
        <taxon>Bacteria</taxon>
        <taxon>Bacillati</taxon>
        <taxon>Bacillota</taxon>
        <taxon>Clostridia</taxon>
        <taxon>Lachnospirales</taxon>
        <taxon>Lachnospiraceae</taxon>
        <taxon>Merdimonas</taxon>
    </lineage>
</organism>
<accession>A0A9D3AIW8</accession>
<keyword evidence="1" id="KW-1133">Transmembrane helix</keyword>
<reference evidence="2" key="2">
    <citation type="submission" date="2021-09" db="EMBL/GenBank/DDBJ databases">
        <authorList>
            <person name="Gilroy R."/>
        </authorList>
    </citation>
    <scope>NUCLEOTIDE SEQUENCE</scope>
    <source>
        <strain evidence="2">USAMLcec4-12693</strain>
    </source>
</reference>
<feature type="transmembrane region" description="Helical" evidence="1">
    <location>
        <begin position="26"/>
        <end position="47"/>
    </location>
</feature>
<dbReference type="Proteomes" id="UP000813420">
    <property type="component" value="Unassembled WGS sequence"/>
</dbReference>
<dbReference type="RefSeq" id="WP_270644329.1">
    <property type="nucleotide sequence ID" value="NZ_CAWVCY010000006.1"/>
</dbReference>
<dbReference type="EMBL" id="DYXE01000050">
    <property type="protein sequence ID" value="HJH49680.1"/>
    <property type="molecule type" value="Genomic_DNA"/>
</dbReference>